<comment type="caution">
    <text evidence="1">The sequence shown here is derived from an EMBL/GenBank/DDBJ whole genome shotgun (WGS) entry which is preliminary data.</text>
</comment>
<sequence length="230" mass="25683">MAPPQHICSKRGGSPGETTVWQWNCRGYKNKHGSLIQYIATSTRPHEIIALQETNTHVRLPGFVTYGTDMGDSLHTLVSKKLAAVQHHLQQFKPLANRLPTIQKLLEIIPQATKKKGPMFVLNAYCRPKSTPSVLKQVLEQATHAAGNHPLLLVGDFNAAHPLWSYTYTNPRGNLLHKVIEDIDLTLVNDPRCSSRLGTIVTRDTKPRLNPHQKYPPSLLDQSGGVPRRC</sequence>
<accession>A0ACB8C9C7</accession>
<dbReference type="Proteomes" id="UP000821865">
    <property type="component" value="Chromosome 8"/>
</dbReference>
<gene>
    <name evidence="1" type="ORF">HPB49_012813</name>
</gene>
<reference evidence="1" key="1">
    <citation type="submission" date="2020-05" db="EMBL/GenBank/DDBJ databases">
        <title>Large-scale comparative analyses of tick genomes elucidate their genetic diversity and vector capacities.</title>
        <authorList>
            <person name="Jia N."/>
            <person name="Wang J."/>
            <person name="Shi W."/>
            <person name="Du L."/>
            <person name="Sun Y."/>
            <person name="Zhan W."/>
            <person name="Jiang J."/>
            <person name="Wang Q."/>
            <person name="Zhang B."/>
            <person name="Ji P."/>
            <person name="Sakyi L.B."/>
            <person name="Cui X."/>
            <person name="Yuan T."/>
            <person name="Jiang B."/>
            <person name="Yang W."/>
            <person name="Lam T.T.-Y."/>
            <person name="Chang Q."/>
            <person name="Ding S."/>
            <person name="Wang X."/>
            <person name="Zhu J."/>
            <person name="Ruan X."/>
            <person name="Zhao L."/>
            <person name="Wei J."/>
            <person name="Que T."/>
            <person name="Du C."/>
            <person name="Cheng J."/>
            <person name="Dai P."/>
            <person name="Han X."/>
            <person name="Huang E."/>
            <person name="Gao Y."/>
            <person name="Liu J."/>
            <person name="Shao H."/>
            <person name="Ye R."/>
            <person name="Li L."/>
            <person name="Wei W."/>
            <person name="Wang X."/>
            <person name="Wang C."/>
            <person name="Yang T."/>
            <person name="Huo Q."/>
            <person name="Li W."/>
            <person name="Guo W."/>
            <person name="Chen H."/>
            <person name="Zhou L."/>
            <person name="Ni X."/>
            <person name="Tian J."/>
            <person name="Zhou Y."/>
            <person name="Sheng Y."/>
            <person name="Liu T."/>
            <person name="Pan Y."/>
            <person name="Xia L."/>
            <person name="Li J."/>
            <person name="Zhao F."/>
            <person name="Cao W."/>
        </authorList>
    </citation>
    <scope>NUCLEOTIDE SEQUENCE</scope>
    <source>
        <strain evidence="1">Dsil-2018</strain>
    </source>
</reference>
<dbReference type="EMBL" id="CM023477">
    <property type="protein sequence ID" value="KAH7937517.1"/>
    <property type="molecule type" value="Genomic_DNA"/>
</dbReference>
<evidence type="ECO:0000313" key="1">
    <source>
        <dbReference type="EMBL" id="KAH7937517.1"/>
    </source>
</evidence>
<protein>
    <submittedName>
        <fullName evidence="1">Uncharacterized protein</fullName>
    </submittedName>
</protein>
<name>A0ACB8C9C7_DERSI</name>
<proteinExistence type="predicted"/>
<organism evidence="1 2">
    <name type="scientific">Dermacentor silvarum</name>
    <name type="common">Tick</name>
    <dbReference type="NCBI Taxonomy" id="543639"/>
    <lineage>
        <taxon>Eukaryota</taxon>
        <taxon>Metazoa</taxon>
        <taxon>Ecdysozoa</taxon>
        <taxon>Arthropoda</taxon>
        <taxon>Chelicerata</taxon>
        <taxon>Arachnida</taxon>
        <taxon>Acari</taxon>
        <taxon>Parasitiformes</taxon>
        <taxon>Ixodida</taxon>
        <taxon>Ixodoidea</taxon>
        <taxon>Ixodidae</taxon>
        <taxon>Rhipicephalinae</taxon>
        <taxon>Dermacentor</taxon>
    </lineage>
</organism>
<evidence type="ECO:0000313" key="2">
    <source>
        <dbReference type="Proteomes" id="UP000821865"/>
    </source>
</evidence>
<keyword evidence="2" id="KW-1185">Reference proteome</keyword>